<evidence type="ECO:0000313" key="3">
    <source>
        <dbReference type="Proteomes" id="UP000000763"/>
    </source>
</evidence>
<dbReference type="EMBL" id="AP004113">
    <property type="protein sequence ID" value="BAD25192.1"/>
    <property type="molecule type" value="Genomic_DNA"/>
</dbReference>
<accession>Q6H705</accession>
<organism evidence="2 3">
    <name type="scientific">Oryza sativa subsp. japonica</name>
    <name type="common">Rice</name>
    <dbReference type="NCBI Taxonomy" id="39947"/>
    <lineage>
        <taxon>Eukaryota</taxon>
        <taxon>Viridiplantae</taxon>
        <taxon>Streptophyta</taxon>
        <taxon>Embryophyta</taxon>
        <taxon>Tracheophyta</taxon>
        <taxon>Spermatophyta</taxon>
        <taxon>Magnoliopsida</taxon>
        <taxon>Liliopsida</taxon>
        <taxon>Poales</taxon>
        <taxon>Poaceae</taxon>
        <taxon>BOP clade</taxon>
        <taxon>Oryzoideae</taxon>
        <taxon>Oryzeae</taxon>
        <taxon>Oryzinae</taxon>
        <taxon>Oryza</taxon>
        <taxon>Oryza sativa</taxon>
    </lineage>
</organism>
<dbReference type="PANTHER" id="PTHR33168">
    <property type="entry name" value="STRESS INDUCED PROTEIN-RELATED"/>
    <property type="match status" value="1"/>
</dbReference>
<name>Q6H705_ORYSJ</name>
<sequence length="181" mass="18698">MGSDAWVGTVRLPRRCVMGGSHRIGGAARQAAAHDDCGVRRGCMRRFGKPAMADGRGGVGGQPPSSVAAAAVVARRCGCGLGRLVRRLRRQAALCAARPAPASSRLRGGRCQYDPLSYARNFDRGGVDVAGGLDDDSDAAQLYYSYTFSSRFVLPAAAAAAARAHPSSLAAGRTAPATATH</sequence>
<protein>
    <submittedName>
        <fullName evidence="2">Uncharacterized protein</fullName>
    </submittedName>
</protein>
<dbReference type="EMBL" id="AP004836">
    <property type="protein sequence ID" value="BAD25494.1"/>
    <property type="molecule type" value="Genomic_DNA"/>
</dbReference>
<evidence type="ECO:0000313" key="1">
    <source>
        <dbReference type="EMBL" id="BAD25192.1"/>
    </source>
</evidence>
<reference evidence="3" key="4">
    <citation type="journal article" date="2008" name="Nucleic Acids Res.">
        <title>The rice annotation project database (RAP-DB): 2008 update.</title>
        <authorList>
            <consortium name="The rice annotation project (RAP)"/>
        </authorList>
    </citation>
    <scope>GENOME REANNOTATION</scope>
    <source>
        <strain evidence="3">cv. Nipponbare</strain>
    </source>
</reference>
<reference evidence="1" key="1">
    <citation type="submission" date="2001-08" db="EMBL/GenBank/DDBJ databases">
        <title>Oryza sativa nipponbare(GA3) genomic DNA, chromosome 2, BAC clone:OJ1116_A06.</title>
        <authorList>
            <person name="Sasaki T."/>
            <person name="Matsumoto T."/>
            <person name="Yamamoto K."/>
        </authorList>
    </citation>
    <scope>NUCLEOTIDE SEQUENCE</scope>
</reference>
<dbReference type="AlphaFoldDB" id="Q6H705"/>
<dbReference type="Proteomes" id="UP000000763">
    <property type="component" value="Chromosome 2"/>
</dbReference>
<gene>
    <name evidence="1" type="ORF">OJ1116_A06.33</name>
    <name evidence="2" type="ORF">P0030G02.23</name>
</gene>
<proteinExistence type="predicted"/>
<evidence type="ECO:0000313" key="2">
    <source>
        <dbReference type="EMBL" id="BAD25494.1"/>
    </source>
</evidence>
<reference evidence="3" key="3">
    <citation type="journal article" date="2005" name="Nature">
        <title>The map-based sequence of the rice genome.</title>
        <authorList>
            <consortium name="International rice genome sequencing project (IRGSP)"/>
            <person name="Matsumoto T."/>
            <person name="Wu J."/>
            <person name="Kanamori H."/>
            <person name="Katayose Y."/>
            <person name="Fujisawa M."/>
            <person name="Namiki N."/>
            <person name="Mizuno H."/>
            <person name="Yamamoto K."/>
            <person name="Antonio B.A."/>
            <person name="Baba T."/>
            <person name="Sakata K."/>
            <person name="Nagamura Y."/>
            <person name="Aoki H."/>
            <person name="Arikawa K."/>
            <person name="Arita K."/>
            <person name="Bito T."/>
            <person name="Chiden Y."/>
            <person name="Fujitsuka N."/>
            <person name="Fukunaka R."/>
            <person name="Hamada M."/>
            <person name="Harada C."/>
            <person name="Hayashi A."/>
            <person name="Hijishita S."/>
            <person name="Honda M."/>
            <person name="Hosokawa S."/>
            <person name="Ichikawa Y."/>
            <person name="Idonuma A."/>
            <person name="Iijima M."/>
            <person name="Ikeda M."/>
            <person name="Ikeno M."/>
            <person name="Ito K."/>
            <person name="Ito S."/>
            <person name="Ito T."/>
            <person name="Ito Y."/>
            <person name="Ito Y."/>
            <person name="Iwabuchi A."/>
            <person name="Kamiya K."/>
            <person name="Karasawa W."/>
            <person name="Kurita K."/>
            <person name="Katagiri S."/>
            <person name="Kikuta A."/>
            <person name="Kobayashi H."/>
            <person name="Kobayashi N."/>
            <person name="Machita K."/>
            <person name="Maehara T."/>
            <person name="Masukawa M."/>
            <person name="Mizubayashi T."/>
            <person name="Mukai Y."/>
            <person name="Nagasaki H."/>
            <person name="Nagata Y."/>
            <person name="Naito S."/>
            <person name="Nakashima M."/>
            <person name="Nakama Y."/>
            <person name="Nakamichi Y."/>
            <person name="Nakamura M."/>
            <person name="Meguro A."/>
            <person name="Negishi M."/>
            <person name="Ohta I."/>
            <person name="Ohta T."/>
            <person name="Okamoto M."/>
            <person name="Ono N."/>
            <person name="Saji S."/>
            <person name="Sakaguchi M."/>
            <person name="Sakai K."/>
            <person name="Shibata M."/>
            <person name="Shimokawa T."/>
            <person name="Song J."/>
            <person name="Takazaki Y."/>
            <person name="Terasawa K."/>
            <person name="Tsugane M."/>
            <person name="Tsuji K."/>
            <person name="Ueda S."/>
            <person name="Waki K."/>
            <person name="Yamagata H."/>
            <person name="Yamamoto M."/>
            <person name="Yamamoto S."/>
            <person name="Yamane H."/>
            <person name="Yoshiki S."/>
            <person name="Yoshihara R."/>
            <person name="Yukawa K."/>
            <person name="Zhong H."/>
            <person name="Yano M."/>
            <person name="Yuan Q."/>
            <person name="Ouyang S."/>
            <person name="Liu J."/>
            <person name="Jones K.M."/>
            <person name="Gansberger K."/>
            <person name="Moffat K."/>
            <person name="Hill J."/>
            <person name="Bera J."/>
            <person name="Fadrosh D."/>
            <person name="Jin S."/>
            <person name="Johri S."/>
            <person name="Kim M."/>
            <person name="Overton L."/>
            <person name="Reardon M."/>
            <person name="Tsitrin T."/>
            <person name="Vuong H."/>
            <person name="Weaver B."/>
            <person name="Ciecko A."/>
            <person name="Tallon L."/>
            <person name="Jackson J."/>
            <person name="Pai G."/>
            <person name="Aken S.V."/>
            <person name="Utterback T."/>
            <person name="Reidmuller S."/>
            <person name="Feldblyum T."/>
            <person name="Hsiao J."/>
            <person name="Zismann V."/>
            <person name="Iobst S."/>
            <person name="de Vazeille A.R."/>
            <person name="Buell C.R."/>
            <person name="Ying K."/>
            <person name="Li Y."/>
            <person name="Lu T."/>
            <person name="Huang Y."/>
            <person name="Zhao Q."/>
            <person name="Feng Q."/>
            <person name="Zhang L."/>
            <person name="Zhu J."/>
            <person name="Weng Q."/>
            <person name="Mu J."/>
            <person name="Lu Y."/>
            <person name="Fan D."/>
            <person name="Liu Y."/>
            <person name="Guan J."/>
            <person name="Zhang Y."/>
            <person name="Yu S."/>
            <person name="Liu X."/>
            <person name="Zhang Y."/>
            <person name="Hong G."/>
            <person name="Han B."/>
            <person name="Choisne N."/>
            <person name="Demange N."/>
            <person name="Orjeda G."/>
            <person name="Samain S."/>
            <person name="Cattolico L."/>
            <person name="Pelletier E."/>
            <person name="Couloux A."/>
            <person name="Segurens B."/>
            <person name="Wincker P."/>
            <person name="D'Hont A."/>
            <person name="Scarpelli C."/>
            <person name="Weissenbach J."/>
            <person name="Salanoubat M."/>
            <person name="Quetier F."/>
            <person name="Yu Y."/>
            <person name="Kim H.R."/>
            <person name="Rambo T."/>
            <person name="Currie J."/>
            <person name="Collura K."/>
            <person name="Luo M."/>
            <person name="Yang T."/>
            <person name="Ammiraju J.S.S."/>
            <person name="Engler F."/>
            <person name="Soderlund C."/>
            <person name="Wing R.A."/>
            <person name="Palmer L.E."/>
            <person name="de la Bastide M."/>
            <person name="Spiegel L."/>
            <person name="Nascimento L."/>
            <person name="Zutavern T."/>
            <person name="O'Shaughnessy A."/>
            <person name="Dike S."/>
            <person name="Dedhia N."/>
            <person name="Preston R."/>
            <person name="Balija V."/>
            <person name="McCombie W.R."/>
            <person name="Chow T."/>
            <person name="Chen H."/>
            <person name="Chung M."/>
            <person name="Chen C."/>
            <person name="Shaw J."/>
            <person name="Wu H."/>
            <person name="Hsiao K."/>
            <person name="Chao Y."/>
            <person name="Chu M."/>
            <person name="Cheng C."/>
            <person name="Hour A."/>
            <person name="Lee P."/>
            <person name="Lin S."/>
            <person name="Lin Y."/>
            <person name="Liou J."/>
            <person name="Liu S."/>
            <person name="Hsing Y."/>
            <person name="Raghuvanshi S."/>
            <person name="Mohanty A."/>
            <person name="Bharti A.K."/>
            <person name="Gaur A."/>
            <person name="Gupta V."/>
            <person name="Kumar D."/>
            <person name="Ravi V."/>
            <person name="Vij S."/>
            <person name="Kapur A."/>
            <person name="Khurana P."/>
            <person name="Khurana P."/>
            <person name="Khurana J.P."/>
            <person name="Tyagi A.K."/>
            <person name="Gaikwad K."/>
            <person name="Singh A."/>
            <person name="Dalal V."/>
            <person name="Srivastava S."/>
            <person name="Dixit A."/>
            <person name="Pal A.K."/>
            <person name="Ghazi I.A."/>
            <person name="Yadav M."/>
            <person name="Pandit A."/>
            <person name="Bhargava A."/>
            <person name="Sureshbabu K."/>
            <person name="Batra K."/>
            <person name="Sharma T.R."/>
            <person name="Mohapatra T."/>
            <person name="Singh N.K."/>
            <person name="Messing J."/>
            <person name="Nelson A.B."/>
            <person name="Fuks G."/>
            <person name="Kavchok S."/>
            <person name="Keizer G."/>
            <person name="Linton E."/>
            <person name="Llaca V."/>
            <person name="Song R."/>
            <person name="Tanyolac B."/>
            <person name="Young S."/>
            <person name="Ho-Il K."/>
            <person name="Hahn J.H."/>
            <person name="Sangsakoo G."/>
            <person name="Vanavichit A."/>
            <person name="de Mattos Luiz.A.T."/>
            <person name="Zimmer P.D."/>
            <person name="Malone G."/>
            <person name="Dellagostin O."/>
            <person name="de Oliveira A.C."/>
            <person name="Bevan M."/>
            <person name="Bancroft I."/>
            <person name="Minx P."/>
            <person name="Cordum H."/>
            <person name="Wilson R."/>
            <person name="Cheng Z."/>
            <person name="Jin W."/>
            <person name="Jiang J."/>
            <person name="Leong S.A."/>
            <person name="Iwama H."/>
            <person name="Gojobori T."/>
            <person name="Itoh T."/>
            <person name="Niimura Y."/>
            <person name="Fujii Y."/>
            <person name="Habara T."/>
            <person name="Sakai H."/>
            <person name="Sato Y."/>
            <person name="Wilson G."/>
            <person name="Kumar K."/>
            <person name="McCouch S."/>
            <person name="Juretic N."/>
            <person name="Hoen D."/>
            <person name="Wright S."/>
            <person name="Bruskiewich R."/>
            <person name="Bureau T."/>
            <person name="Miyao A."/>
            <person name="Hirochika H."/>
            <person name="Nishikawa T."/>
            <person name="Kadowaki K."/>
            <person name="Sugiura M."/>
            <person name="Burr B."/>
            <person name="Sasaki T."/>
        </authorList>
    </citation>
    <scope>NUCLEOTIDE SEQUENCE [LARGE SCALE GENOMIC DNA]</scope>
    <source>
        <strain evidence="3">cv. Nipponbare</strain>
    </source>
</reference>
<reference evidence="2" key="2">
    <citation type="submission" date="2002-03" db="EMBL/GenBank/DDBJ databases">
        <title>Oryza sativa nipponbare(GA3) genomic DNA, chromosome 2, PAC clone:P0030G02.</title>
        <authorList>
            <person name="Sasaki T."/>
            <person name="Matsumoto T."/>
            <person name="Yamamoto K."/>
        </authorList>
    </citation>
    <scope>NUCLEOTIDE SEQUENCE</scope>
</reference>